<dbReference type="Proteomes" id="UP000014760">
    <property type="component" value="Unassembled WGS sequence"/>
</dbReference>
<name>R7VLA4_CAPTE</name>
<dbReference type="FunFam" id="3.40.50.11660:FF:000006">
    <property type="entry name" value="Alpha-(1,3)-fucosyltransferase C"/>
    <property type="match status" value="1"/>
</dbReference>
<gene>
    <name evidence="15" type="ORF">CAPTEDRAFT_36025</name>
</gene>
<comment type="similarity">
    <text evidence="3 12">Belongs to the glycosyltransferase 10 family.</text>
</comment>
<evidence type="ECO:0000256" key="10">
    <source>
        <dbReference type="ARBA" id="ARBA00023136"/>
    </source>
</evidence>
<reference evidence="15 17" key="2">
    <citation type="journal article" date="2013" name="Nature">
        <title>Insights into bilaterian evolution from three spiralian genomes.</title>
        <authorList>
            <person name="Simakov O."/>
            <person name="Marletaz F."/>
            <person name="Cho S.J."/>
            <person name="Edsinger-Gonzales E."/>
            <person name="Havlak P."/>
            <person name="Hellsten U."/>
            <person name="Kuo D.H."/>
            <person name="Larsson T."/>
            <person name="Lv J."/>
            <person name="Arendt D."/>
            <person name="Savage R."/>
            <person name="Osoegawa K."/>
            <person name="de Jong P."/>
            <person name="Grimwood J."/>
            <person name="Chapman J.A."/>
            <person name="Shapiro H."/>
            <person name="Aerts A."/>
            <person name="Otillar R.P."/>
            <person name="Terry A.Y."/>
            <person name="Boore J.L."/>
            <person name="Grigoriev I.V."/>
            <person name="Lindberg D.R."/>
            <person name="Seaver E.C."/>
            <person name="Weisblat D.A."/>
            <person name="Putnam N.H."/>
            <person name="Rokhsar D.S."/>
        </authorList>
    </citation>
    <scope>NUCLEOTIDE SEQUENCE</scope>
    <source>
        <strain evidence="15 17">I ESC-2004</strain>
    </source>
</reference>
<dbReference type="InterPro" id="IPR055270">
    <property type="entry name" value="Glyco_tran_10_C"/>
</dbReference>
<dbReference type="GO" id="GO:0032580">
    <property type="term" value="C:Golgi cisterna membrane"/>
    <property type="evidence" value="ECO:0007669"/>
    <property type="project" value="UniProtKB-SubCell"/>
</dbReference>
<reference evidence="17" key="1">
    <citation type="submission" date="2012-12" db="EMBL/GenBank/DDBJ databases">
        <authorList>
            <person name="Hellsten U."/>
            <person name="Grimwood J."/>
            <person name="Chapman J.A."/>
            <person name="Shapiro H."/>
            <person name="Aerts A."/>
            <person name="Otillar R.P."/>
            <person name="Terry A.Y."/>
            <person name="Boore J.L."/>
            <person name="Simakov O."/>
            <person name="Marletaz F."/>
            <person name="Cho S.-J."/>
            <person name="Edsinger-Gonzales E."/>
            <person name="Havlak P."/>
            <person name="Kuo D.-H."/>
            <person name="Larsson T."/>
            <person name="Lv J."/>
            <person name="Arendt D."/>
            <person name="Savage R."/>
            <person name="Osoegawa K."/>
            <person name="de Jong P."/>
            <person name="Lindberg D.R."/>
            <person name="Seaver E.C."/>
            <person name="Weisblat D.A."/>
            <person name="Putnam N.H."/>
            <person name="Grigoriev I.V."/>
            <person name="Rokhsar D.S."/>
        </authorList>
    </citation>
    <scope>NUCLEOTIDE SEQUENCE</scope>
    <source>
        <strain evidence="17">I ESC-2004</strain>
    </source>
</reference>
<dbReference type="Pfam" id="PF00852">
    <property type="entry name" value="Glyco_transf_10"/>
    <property type="match status" value="1"/>
</dbReference>
<evidence type="ECO:0000256" key="2">
    <source>
        <dbReference type="ARBA" id="ARBA00004922"/>
    </source>
</evidence>
<comment type="pathway">
    <text evidence="2">Protein modification; protein glycosylation.</text>
</comment>
<evidence type="ECO:0000256" key="8">
    <source>
        <dbReference type="ARBA" id="ARBA00022989"/>
    </source>
</evidence>
<keyword evidence="9 12" id="KW-0333">Golgi apparatus</keyword>
<dbReference type="PANTHER" id="PTHR48438:SF1">
    <property type="entry name" value="ALPHA-(1,3)-FUCOSYLTRANSFERASE C-RELATED"/>
    <property type="match status" value="1"/>
</dbReference>
<dbReference type="Gene3D" id="3.40.50.11660">
    <property type="entry name" value="Glycosyl transferase family 10, C-terminal domain"/>
    <property type="match status" value="1"/>
</dbReference>
<evidence type="ECO:0000256" key="3">
    <source>
        <dbReference type="ARBA" id="ARBA00008919"/>
    </source>
</evidence>
<dbReference type="OMA" id="WALFTHE"/>
<keyword evidence="4 12" id="KW-0328">Glycosyltransferase</keyword>
<dbReference type="EMBL" id="AMQN01016507">
    <property type="status" value="NOT_ANNOTATED_CDS"/>
    <property type="molecule type" value="Genomic_DNA"/>
</dbReference>
<dbReference type="UniPathway" id="UPA00378"/>
<keyword evidence="11" id="KW-0325">Glycoprotein</keyword>
<evidence type="ECO:0000259" key="14">
    <source>
        <dbReference type="Pfam" id="PF17039"/>
    </source>
</evidence>
<dbReference type="InterPro" id="IPR031481">
    <property type="entry name" value="Glyco_tran_10_N"/>
</dbReference>
<organism evidence="15">
    <name type="scientific">Capitella teleta</name>
    <name type="common">Polychaete worm</name>
    <dbReference type="NCBI Taxonomy" id="283909"/>
    <lineage>
        <taxon>Eukaryota</taxon>
        <taxon>Metazoa</taxon>
        <taxon>Spiralia</taxon>
        <taxon>Lophotrochozoa</taxon>
        <taxon>Annelida</taxon>
        <taxon>Polychaeta</taxon>
        <taxon>Sedentaria</taxon>
        <taxon>Scolecida</taxon>
        <taxon>Capitellidae</taxon>
        <taxon>Capitella</taxon>
    </lineage>
</organism>
<dbReference type="AlphaFoldDB" id="R7VLA4"/>
<evidence type="ECO:0000256" key="12">
    <source>
        <dbReference type="RuleBase" id="RU003832"/>
    </source>
</evidence>
<feature type="non-terminal residue" evidence="15">
    <location>
        <position position="271"/>
    </location>
</feature>
<evidence type="ECO:0000256" key="11">
    <source>
        <dbReference type="ARBA" id="ARBA00023180"/>
    </source>
</evidence>
<evidence type="ECO:0000256" key="7">
    <source>
        <dbReference type="ARBA" id="ARBA00022968"/>
    </source>
</evidence>
<feature type="non-terminal residue" evidence="15">
    <location>
        <position position="1"/>
    </location>
</feature>
<dbReference type="PANTHER" id="PTHR48438">
    <property type="entry name" value="ALPHA-(1,3)-FUCOSYLTRANSFERASE C-RELATED"/>
    <property type="match status" value="1"/>
</dbReference>
<comment type="subcellular location">
    <subcellularLocation>
        <location evidence="1">Golgi apparatus membrane</location>
        <topology evidence="1">Single-pass type II membrane protein</topology>
    </subcellularLocation>
    <subcellularLocation>
        <location evidence="12">Golgi apparatus</location>
        <location evidence="12">Golgi stack membrane</location>
        <topology evidence="12">Single-pass type II membrane protein</topology>
    </subcellularLocation>
</comment>
<keyword evidence="8" id="KW-1133">Transmembrane helix</keyword>
<dbReference type="EC" id="2.4.1.-" evidence="12"/>
<proteinExistence type="inferred from homology"/>
<dbReference type="Pfam" id="PF17039">
    <property type="entry name" value="Glyco_tran_10_N"/>
    <property type="match status" value="1"/>
</dbReference>
<dbReference type="EnsemblMetazoa" id="CapteT36025">
    <property type="protein sequence ID" value="CapteP36025"/>
    <property type="gene ID" value="CapteG36025"/>
</dbReference>
<keyword evidence="5 12" id="KW-0808">Transferase</keyword>
<dbReference type="SUPFAM" id="SSF53756">
    <property type="entry name" value="UDP-Glycosyltransferase/glycogen phosphorylase"/>
    <property type="match status" value="1"/>
</dbReference>
<sequence length="271" mass="31735">CKITYDRSYLNTSSLVLFHSRDFNAKNLPDHRMQDQRFIFMSLESPTNTWMPTHGSTNTMFNMTMTYMRSSDIVIPYGSVIKSNNTSPEVNYAKNKDKGILWYVSNCSPKIRRNFAKDLSRLVDVDIFGGCGKRDPCKRNQACLKKMMNRYRFYLAFENSLCTDYITEKFWKALDSDMVPIVMGASFEEYQKVAPPLSFIHVNQFTSLEELSAHLIQLQHDDGAYNKYMAWKRNFTVKVRSFPQEAPCLLCSEAQQRAHKRPPYNLKEWWN</sequence>
<keyword evidence="6 12" id="KW-0812">Transmembrane</keyword>
<reference evidence="16" key="3">
    <citation type="submission" date="2015-06" db="UniProtKB">
        <authorList>
            <consortium name="EnsemblMetazoa"/>
        </authorList>
    </citation>
    <scope>IDENTIFICATION</scope>
</reference>
<evidence type="ECO:0000313" key="15">
    <source>
        <dbReference type="EMBL" id="ELU18086.1"/>
    </source>
</evidence>
<dbReference type="OrthoDB" id="427096at2759"/>
<evidence type="ECO:0000313" key="16">
    <source>
        <dbReference type="EnsemblMetazoa" id="CapteP36025"/>
    </source>
</evidence>
<protein>
    <recommendedName>
        <fullName evidence="12">Fucosyltransferase</fullName>
        <ecNumber evidence="12">2.4.1.-</ecNumber>
    </recommendedName>
</protein>
<dbReference type="EMBL" id="KB292140">
    <property type="protein sequence ID" value="ELU18086.1"/>
    <property type="molecule type" value="Genomic_DNA"/>
</dbReference>
<feature type="domain" description="Fucosyltransferase N-terminal" evidence="14">
    <location>
        <begin position="1"/>
        <end position="78"/>
    </location>
</feature>
<keyword evidence="17" id="KW-1185">Reference proteome</keyword>
<evidence type="ECO:0000256" key="4">
    <source>
        <dbReference type="ARBA" id="ARBA00022676"/>
    </source>
</evidence>
<evidence type="ECO:0000256" key="5">
    <source>
        <dbReference type="ARBA" id="ARBA00022679"/>
    </source>
</evidence>
<evidence type="ECO:0000256" key="1">
    <source>
        <dbReference type="ARBA" id="ARBA00004323"/>
    </source>
</evidence>
<evidence type="ECO:0000313" key="17">
    <source>
        <dbReference type="Proteomes" id="UP000014760"/>
    </source>
</evidence>
<dbReference type="InterPro" id="IPR001503">
    <property type="entry name" value="Glyco_trans_10"/>
</dbReference>
<dbReference type="GO" id="GO:0000139">
    <property type="term" value="C:Golgi membrane"/>
    <property type="evidence" value="ECO:0007669"/>
    <property type="project" value="UniProtKB-SubCell"/>
</dbReference>
<evidence type="ECO:0000256" key="6">
    <source>
        <dbReference type="ARBA" id="ARBA00022692"/>
    </source>
</evidence>
<keyword evidence="7" id="KW-0735">Signal-anchor</keyword>
<dbReference type="GO" id="GO:0008417">
    <property type="term" value="F:fucosyltransferase activity"/>
    <property type="evidence" value="ECO:0007669"/>
    <property type="project" value="InterPro"/>
</dbReference>
<feature type="domain" description="Fucosyltransferase C-terminal" evidence="13">
    <location>
        <begin position="94"/>
        <end position="269"/>
    </location>
</feature>
<dbReference type="STRING" id="283909.R7VLA4"/>
<evidence type="ECO:0000256" key="9">
    <source>
        <dbReference type="ARBA" id="ARBA00023034"/>
    </source>
</evidence>
<dbReference type="HOGENOM" id="CLU_032075_3_0_1"/>
<evidence type="ECO:0000259" key="13">
    <source>
        <dbReference type="Pfam" id="PF00852"/>
    </source>
</evidence>
<keyword evidence="10" id="KW-0472">Membrane</keyword>
<dbReference type="InterPro" id="IPR038577">
    <property type="entry name" value="GT10-like_C_sf"/>
</dbReference>
<accession>R7VLA4</accession>